<accession>A0A5C6ETH2</accession>
<reference evidence="3 4" key="1">
    <citation type="submission" date="2019-02" db="EMBL/GenBank/DDBJ databases">
        <title>Deep-cultivation of Planctomycetes and their phenomic and genomic characterization uncovers novel biology.</title>
        <authorList>
            <person name="Wiegand S."/>
            <person name="Jogler M."/>
            <person name="Boedeker C."/>
            <person name="Pinto D."/>
            <person name="Vollmers J."/>
            <person name="Rivas-Marin E."/>
            <person name="Kohn T."/>
            <person name="Peeters S.H."/>
            <person name="Heuer A."/>
            <person name="Rast P."/>
            <person name="Oberbeckmann S."/>
            <person name="Bunk B."/>
            <person name="Jeske O."/>
            <person name="Meyerdierks A."/>
            <person name="Storesund J.E."/>
            <person name="Kallscheuer N."/>
            <person name="Luecker S."/>
            <person name="Lage O.M."/>
            <person name="Pohl T."/>
            <person name="Merkel B.J."/>
            <person name="Hornburger P."/>
            <person name="Mueller R.-W."/>
            <person name="Bruemmer F."/>
            <person name="Labrenz M."/>
            <person name="Spormann A.M."/>
            <person name="Op Den Camp H."/>
            <person name="Overmann J."/>
            <person name="Amann R."/>
            <person name="Jetten M.S.M."/>
            <person name="Mascher T."/>
            <person name="Medema M.H."/>
            <person name="Devos D.P."/>
            <person name="Kaster A.-K."/>
            <person name="Ovreas L."/>
            <person name="Rohde M."/>
            <person name="Galperin M.Y."/>
            <person name="Jogler C."/>
        </authorList>
    </citation>
    <scope>NUCLEOTIDE SEQUENCE [LARGE SCALE GENOMIC DNA]</scope>
    <source>
        <strain evidence="3 4">Poly59</strain>
    </source>
</reference>
<dbReference type="EMBL" id="SJPX01000003">
    <property type="protein sequence ID" value="TWU51610.1"/>
    <property type="molecule type" value="Genomic_DNA"/>
</dbReference>
<evidence type="ECO:0000313" key="3">
    <source>
        <dbReference type="EMBL" id="TWU51610.1"/>
    </source>
</evidence>
<dbReference type="Proteomes" id="UP000317977">
    <property type="component" value="Unassembled WGS sequence"/>
</dbReference>
<gene>
    <name evidence="3" type="ORF">Poly59_32030</name>
</gene>
<dbReference type="CDD" id="cd00082">
    <property type="entry name" value="HisKA"/>
    <property type="match status" value="1"/>
</dbReference>
<organism evidence="3 4">
    <name type="scientific">Rubripirellula reticaptiva</name>
    <dbReference type="NCBI Taxonomy" id="2528013"/>
    <lineage>
        <taxon>Bacteria</taxon>
        <taxon>Pseudomonadati</taxon>
        <taxon>Planctomycetota</taxon>
        <taxon>Planctomycetia</taxon>
        <taxon>Pirellulales</taxon>
        <taxon>Pirellulaceae</taxon>
        <taxon>Rubripirellula</taxon>
    </lineage>
</organism>
<sequence length="354" mass="39556">MDIANVLWEHQFGSQEDGYAIFSLERGEMSLLAINNVARDLFSVGEAMLDAIDVQSCLEKVRLTISEIGQLDVDGDALVRRLERHQAICSLRKLESGRYAILSMIRIHRSEVQRLTDEANSAAMAQWTASISHELSQPIHVIQNAVSIIEMRRNAGTDTAEAIKPCLDLLQDASASASETIATLKEAVSPWFSNLKKWDLVVLIEDFVSKFNATLDSWIEFQRPDAPFHVMIDRVQFDVLLASLLVIFRTSNPNQELSPKVTIEFDADKSRLELRVETDFALQTQLFGVSSKQIRSSVTLESCKAIASANSIVFKVLSPSDNPSACIGFQLSMQPHGTGQSQTLSRRFARRLWD</sequence>
<dbReference type="RefSeq" id="WP_146534925.1">
    <property type="nucleotide sequence ID" value="NZ_SJPX01000003.1"/>
</dbReference>
<comment type="catalytic activity">
    <reaction evidence="1">
        <text>ATP + protein L-histidine = ADP + protein N-phospho-L-histidine.</text>
        <dbReference type="EC" id="2.7.13.3"/>
    </reaction>
</comment>
<dbReference type="GO" id="GO:0000155">
    <property type="term" value="F:phosphorelay sensor kinase activity"/>
    <property type="evidence" value="ECO:0007669"/>
    <property type="project" value="InterPro"/>
</dbReference>
<proteinExistence type="predicted"/>
<evidence type="ECO:0000256" key="1">
    <source>
        <dbReference type="ARBA" id="ARBA00000085"/>
    </source>
</evidence>
<dbReference type="InterPro" id="IPR003661">
    <property type="entry name" value="HisK_dim/P_dom"/>
</dbReference>
<dbReference type="Gene3D" id="1.10.287.130">
    <property type="match status" value="1"/>
</dbReference>
<name>A0A5C6ETH2_9BACT</name>
<dbReference type="AlphaFoldDB" id="A0A5C6ETH2"/>
<dbReference type="SUPFAM" id="SSF47384">
    <property type="entry name" value="Homodimeric domain of signal transducing histidine kinase"/>
    <property type="match status" value="1"/>
</dbReference>
<keyword evidence="4" id="KW-1185">Reference proteome</keyword>
<dbReference type="InterPro" id="IPR036097">
    <property type="entry name" value="HisK_dim/P_sf"/>
</dbReference>
<evidence type="ECO:0000256" key="2">
    <source>
        <dbReference type="ARBA" id="ARBA00012438"/>
    </source>
</evidence>
<comment type="caution">
    <text evidence="3">The sequence shown here is derived from an EMBL/GenBank/DDBJ whole genome shotgun (WGS) entry which is preliminary data.</text>
</comment>
<protein>
    <recommendedName>
        <fullName evidence="2">histidine kinase</fullName>
        <ecNumber evidence="2">2.7.13.3</ecNumber>
    </recommendedName>
</protein>
<dbReference type="OrthoDB" id="9900695at2"/>
<dbReference type="EC" id="2.7.13.3" evidence="2"/>
<evidence type="ECO:0000313" key="4">
    <source>
        <dbReference type="Proteomes" id="UP000317977"/>
    </source>
</evidence>